<accession>M9RKF1</accession>
<name>M9RKF1_9RHOB</name>
<dbReference type="Proteomes" id="UP000004688">
    <property type="component" value="Chromosome"/>
</dbReference>
<keyword evidence="1" id="KW-0812">Transmembrane</keyword>
<evidence type="ECO:0008006" key="4">
    <source>
        <dbReference type="Google" id="ProtNLM"/>
    </source>
</evidence>
<gene>
    <name evidence="2" type="ORF">OA238_c26320</name>
</gene>
<feature type="transmembrane region" description="Helical" evidence="1">
    <location>
        <begin position="196"/>
        <end position="219"/>
    </location>
</feature>
<dbReference type="eggNOG" id="COG4714">
    <property type="taxonomic scope" value="Bacteria"/>
</dbReference>
<evidence type="ECO:0000313" key="2">
    <source>
        <dbReference type="EMBL" id="AGI72677.1"/>
    </source>
</evidence>
<dbReference type="KEGG" id="oar:OA238_c26320"/>
<dbReference type="Pfam" id="PF09935">
    <property type="entry name" value="DUF2167"/>
    <property type="match status" value="1"/>
</dbReference>
<protein>
    <recommendedName>
        <fullName evidence="4">DUF2167 domain-containing protein</fullName>
    </recommendedName>
</protein>
<sequence length="231" mass="25983">MPREEMCELVKTEFGWAGCEEVDVMVFLFTPQIDTLIIDKPDASGYVKLDDWDSDEREEVISDIEDYLRASVEEQGERIGQIITFDGWRVYPTLNTAKNYMYYATDITWGGEPVTNVKAVVFDRYGFITFSIMPVDSNMSETQIVTTINDVLDKYEPNLLEGYSSFVSGDKVAAVGAVGVLASLVGVKYGKAAVTGILVALVLFLKKAAFLLLLPLYWVGTWMMRLFRKSE</sequence>
<keyword evidence="3" id="KW-1185">Reference proteome</keyword>
<dbReference type="InterPro" id="IPR018682">
    <property type="entry name" value="DUF2167_membr"/>
</dbReference>
<organism evidence="2 3">
    <name type="scientific">Octadecabacter arcticus 238</name>
    <dbReference type="NCBI Taxonomy" id="391616"/>
    <lineage>
        <taxon>Bacteria</taxon>
        <taxon>Pseudomonadati</taxon>
        <taxon>Pseudomonadota</taxon>
        <taxon>Alphaproteobacteria</taxon>
        <taxon>Rhodobacterales</taxon>
        <taxon>Roseobacteraceae</taxon>
        <taxon>Octadecabacter</taxon>
    </lineage>
</organism>
<evidence type="ECO:0000313" key="3">
    <source>
        <dbReference type="Proteomes" id="UP000004688"/>
    </source>
</evidence>
<dbReference type="AlphaFoldDB" id="M9RKF1"/>
<keyword evidence="1" id="KW-1133">Transmembrane helix</keyword>
<evidence type="ECO:0000256" key="1">
    <source>
        <dbReference type="SAM" id="Phobius"/>
    </source>
</evidence>
<dbReference type="HOGENOM" id="CLU_1198793_0_0_5"/>
<proteinExistence type="predicted"/>
<keyword evidence="1" id="KW-0472">Membrane</keyword>
<dbReference type="EMBL" id="CP003742">
    <property type="protein sequence ID" value="AGI72677.1"/>
    <property type="molecule type" value="Genomic_DNA"/>
</dbReference>
<reference evidence="2 3" key="1">
    <citation type="journal article" date="2013" name="PLoS ONE">
        <title>Poles Apart: Arctic and Antarctic Octadecabacter strains Share High Genome Plasticity and a New Type of Xanthorhodopsin.</title>
        <authorList>
            <person name="Vollmers J."/>
            <person name="Voget S."/>
            <person name="Dietrich S."/>
            <person name="Gollnow K."/>
            <person name="Smits M."/>
            <person name="Meyer K."/>
            <person name="Brinkhoff T."/>
            <person name="Simon M."/>
            <person name="Daniel R."/>
        </authorList>
    </citation>
    <scope>NUCLEOTIDE SEQUENCE [LARGE SCALE GENOMIC DNA]</scope>
    <source>
        <strain evidence="2 3">238</strain>
    </source>
</reference>